<proteinExistence type="predicted"/>
<evidence type="ECO:0000256" key="1">
    <source>
        <dbReference type="SAM" id="MobiDB-lite"/>
    </source>
</evidence>
<dbReference type="Gene3D" id="2.60.120.260">
    <property type="entry name" value="Galactose-binding domain-like"/>
    <property type="match status" value="2"/>
</dbReference>
<evidence type="ECO:0000313" key="4">
    <source>
        <dbReference type="Proteomes" id="UP000250369"/>
    </source>
</evidence>
<evidence type="ECO:0000256" key="2">
    <source>
        <dbReference type="SAM" id="SignalP"/>
    </source>
</evidence>
<dbReference type="PANTHER" id="PTHR43649">
    <property type="entry name" value="ARABINOSE-BINDING PROTEIN-RELATED"/>
    <property type="match status" value="1"/>
</dbReference>
<protein>
    <recommendedName>
        <fullName evidence="5">ABC transporter substrate-binding protein</fullName>
    </recommendedName>
</protein>
<name>A0A329MST4_9BACL</name>
<dbReference type="SUPFAM" id="SSF53850">
    <property type="entry name" value="Periplasmic binding protein-like II"/>
    <property type="match status" value="1"/>
</dbReference>
<evidence type="ECO:0008006" key="5">
    <source>
        <dbReference type="Google" id="ProtNLM"/>
    </source>
</evidence>
<dbReference type="InterPro" id="IPR006059">
    <property type="entry name" value="SBP"/>
</dbReference>
<dbReference type="RefSeq" id="WP_113029140.1">
    <property type="nucleotide sequence ID" value="NZ_QMFB01000001.1"/>
</dbReference>
<dbReference type="Proteomes" id="UP000250369">
    <property type="component" value="Unassembled WGS sequence"/>
</dbReference>
<gene>
    <name evidence="3" type="ORF">DQG23_02185</name>
</gene>
<feature type="signal peptide" evidence="2">
    <location>
        <begin position="1"/>
        <end position="22"/>
    </location>
</feature>
<dbReference type="PANTHER" id="PTHR43649:SF27">
    <property type="entry name" value="EXTRACELLULAR SOLUTE-BINDING PROTEIN FAMILY 1"/>
    <property type="match status" value="1"/>
</dbReference>
<dbReference type="OrthoDB" id="383574at2"/>
<dbReference type="EMBL" id="QMFB01000001">
    <property type="protein sequence ID" value="RAV23031.1"/>
    <property type="molecule type" value="Genomic_DNA"/>
</dbReference>
<sequence>MRKTFKLAAVLLCVLTVLPTTGASGRDLDNESGMASNIAAGVPLKEKFSYGSEQTADEYVRFLKYPYYSALSEEYDSQGYKPANGTAVRAEAEHARAADGGKLKLERQVGGESAPVIMWEEETAWTEWDFTVTAEGLYNIEMAYYLLPGSGNSAKRSLTVDGVVPFLEASSIVFPRKWKDQGEVVVNSLGDEIRPGQVEMPGWSTMRLSDDSGMYDEPFRIYLKPGRHTIRLEYVDQPMAVAYMALAPAQIVPAYEEVKEQYGKAALKPATESLQFEAELQAVEKSDPTIRRESDGDPQVSPSSYKNRKLNVIGGWRWRKGNQSITWEFTAPEDGLYKIGIRQKQTWNDGLPSHRQIEIDGIVPFRELQSYSFNYDSKWRLHTLQDESGNPYQFHLTKGVHRLTMTVKMGPLTPILQSLNEDSLLLSEMIRDIIKIAGSKPDTNYDYEFFTTIPALKTNMETLIHSLQQKYDRIKGMADKVPAMANNLLTIQSQLSHMIDKPFSIASNMNDLYNAQNSLGSWYTSMQTQPLLIDYIKAGGPSESWKDEQSGFFQRLRYSVANFLLSFQKDYDNVGSVMKADTSIKSTINVWIARGMEWAEIIKEMADEEFTPKTGIAVNVNVLPANQLEAGSVNALMLSIASGKAPDVGLGVDSSSPVEFAIRDAVYDLSAFDDFDETIKQFLPNIMIPYKYREGVYALPETMDFSVMFYRKDIVEELGIKLPDTREELYAYALPALHQNGLQFYYPNDFTPFLFQHGGSFYTADGKRSGLDTPEAFRAFQEYTDLFTNYGVPLAADFYNRMRSGEMPLGVGTFATYLQLSVAAPELAGRWGIAPIPGTRRSDGAVDRATGALAGQSAIIMKQSKHPEESWEFLKWWMSTSVQTSFARELEALIGVEARWNTANVEAFSNLSWRRQDLEVIREQWKWAKETPIVLGGYYTGRYVYNAWNSVVVDNANVRDSLEKSVKEINRELRMKQEEYGGYHETK</sequence>
<accession>A0A329MST4</accession>
<evidence type="ECO:0000313" key="3">
    <source>
        <dbReference type="EMBL" id="RAV23031.1"/>
    </source>
</evidence>
<comment type="caution">
    <text evidence="3">The sequence shown here is derived from an EMBL/GenBank/DDBJ whole genome shotgun (WGS) entry which is preliminary data.</text>
</comment>
<dbReference type="InterPro" id="IPR050490">
    <property type="entry name" value="Bact_solute-bd_prot1"/>
</dbReference>
<dbReference type="Gene3D" id="3.40.190.10">
    <property type="entry name" value="Periplasmic binding protein-like II"/>
    <property type="match status" value="1"/>
</dbReference>
<keyword evidence="2" id="KW-0732">Signal</keyword>
<feature type="region of interest" description="Disordered" evidence="1">
    <location>
        <begin position="285"/>
        <end position="306"/>
    </location>
</feature>
<organism evidence="3 4">
    <name type="scientific">Paenibacillus contaminans</name>
    <dbReference type="NCBI Taxonomy" id="450362"/>
    <lineage>
        <taxon>Bacteria</taxon>
        <taxon>Bacillati</taxon>
        <taxon>Bacillota</taxon>
        <taxon>Bacilli</taxon>
        <taxon>Bacillales</taxon>
        <taxon>Paenibacillaceae</taxon>
        <taxon>Paenibacillus</taxon>
    </lineage>
</organism>
<feature type="chain" id="PRO_5039685278" description="ABC transporter substrate-binding protein" evidence="2">
    <location>
        <begin position="23"/>
        <end position="987"/>
    </location>
</feature>
<feature type="compositionally biased region" description="Basic and acidic residues" evidence="1">
    <location>
        <begin position="285"/>
        <end position="295"/>
    </location>
</feature>
<dbReference type="Pfam" id="PF01547">
    <property type="entry name" value="SBP_bac_1"/>
    <property type="match status" value="1"/>
</dbReference>
<reference evidence="3 4" key="1">
    <citation type="journal article" date="2009" name="Int. J. Syst. Evol. Microbiol.">
        <title>Paenibacillus contaminans sp. nov., isolated from a contaminated laboratory plate.</title>
        <authorList>
            <person name="Chou J.H."/>
            <person name="Lee J.H."/>
            <person name="Lin M.C."/>
            <person name="Chang P.S."/>
            <person name="Arun A.B."/>
            <person name="Young C.C."/>
            <person name="Chen W.M."/>
        </authorList>
    </citation>
    <scope>NUCLEOTIDE SEQUENCE [LARGE SCALE GENOMIC DNA]</scope>
    <source>
        <strain evidence="3 4">CKOBP-6</strain>
    </source>
</reference>
<dbReference type="AlphaFoldDB" id="A0A329MST4"/>
<keyword evidence="4" id="KW-1185">Reference proteome</keyword>